<name>A0A3L6DXL9_MAIZE</name>
<dbReference type="Proteomes" id="UP000251960">
    <property type="component" value="Chromosome 7"/>
</dbReference>
<protein>
    <submittedName>
        <fullName evidence="1">Uncharacterized protein</fullName>
    </submittedName>
</protein>
<dbReference type="EMBL" id="NCVQ01000008">
    <property type="protein sequence ID" value="PWZ13410.1"/>
    <property type="molecule type" value="Genomic_DNA"/>
</dbReference>
<accession>A0A3L6DXL9</accession>
<gene>
    <name evidence="1" type="ORF">Zm00014a_038774</name>
</gene>
<evidence type="ECO:0000313" key="1">
    <source>
        <dbReference type="EMBL" id="PWZ13410.1"/>
    </source>
</evidence>
<organism evidence="1 2">
    <name type="scientific">Zea mays</name>
    <name type="common">Maize</name>
    <dbReference type="NCBI Taxonomy" id="4577"/>
    <lineage>
        <taxon>Eukaryota</taxon>
        <taxon>Viridiplantae</taxon>
        <taxon>Streptophyta</taxon>
        <taxon>Embryophyta</taxon>
        <taxon>Tracheophyta</taxon>
        <taxon>Spermatophyta</taxon>
        <taxon>Magnoliopsida</taxon>
        <taxon>Liliopsida</taxon>
        <taxon>Poales</taxon>
        <taxon>Poaceae</taxon>
        <taxon>PACMAD clade</taxon>
        <taxon>Panicoideae</taxon>
        <taxon>Andropogonodae</taxon>
        <taxon>Andropogoneae</taxon>
        <taxon>Tripsacinae</taxon>
        <taxon>Zea</taxon>
    </lineage>
</organism>
<evidence type="ECO:0000313" key="2">
    <source>
        <dbReference type="Proteomes" id="UP000251960"/>
    </source>
</evidence>
<sequence>MMDFGNKSFKTSIWAQNLWFK</sequence>
<comment type="caution">
    <text evidence="1">The sequence shown here is derived from an EMBL/GenBank/DDBJ whole genome shotgun (WGS) entry which is preliminary data.</text>
</comment>
<proteinExistence type="predicted"/>
<reference evidence="1 2" key="1">
    <citation type="journal article" date="2018" name="Nat. Genet.">
        <title>Extensive intraspecific gene order and gene structural variations between Mo17 and other maize genomes.</title>
        <authorList>
            <person name="Sun S."/>
            <person name="Zhou Y."/>
            <person name="Chen J."/>
            <person name="Shi J."/>
            <person name="Zhao H."/>
            <person name="Zhao H."/>
            <person name="Song W."/>
            <person name="Zhang M."/>
            <person name="Cui Y."/>
            <person name="Dong X."/>
            <person name="Liu H."/>
            <person name="Ma X."/>
            <person name="Jiao Y."/>
            <person name="Wang B."/>
            <person name="Wei X."/>
            <person name="Stein J.C."/>
            <person name="Glaubitz J.C."/>
            <person name="Lu F."/>
            <person name="Yu G."/>
            <person name="Liang C."/>
            <person name="Fengler K."/>
            <person name="Li B."/>
            <person name="Rafalski A."/>
            <person name="Schnable P.S."/>
            <person name="Ware D.H."/>
            <person name="Buckler E.S."/>
            <person name="Lai J."/>
        </authorList>
    </citation>
    <scope>NUCLEOTIDE SEQUENCE [LARGE SCALE GENOMIC DNA]</scope>
    <source>
        <strain evidence="2">cv. Missouri 17</strain>
        <tissue evidence="1">Seedling</tissue>
    </source>
</reference>
<dbReference type="AlphaFoldDB" id="A0A3L6DXL9"/>